<keyword evidence="3 6" id="KW-0812">Transmembrane</keyword>
<dbReference type="GO" id="GO:0000271">
    <property type="term" value="P:polysaccharide biosynthetic process"/>
    <property type="evidence" value="ECO:0007669"/>
    <property type="project" value="InterPro"/>
</dbReference>
<evidence type="ECO:0000256" key="4">
    <source>
        <dbReference type="ARBA" id="ARBA00022989"/>
    </source>
</evidence>
<keyword evidence="4 6" id="KW-1133">Transmembrane helix</keyword>
<organism evidence="8 9">
    <name type="scientific">Corynebacterium epidermidicanis</name>
    <dbReference type="NCBI Taxonomy" id="1050174"/>
    <lineage>
        <taxon>Bacteria</taxon>
        <taxon>Bacillati</taxon>
        <taxon>Actinomycetota</taxon>
        <taxon>Actinomycetes</taxon>
        <taxon>Mycobacteriales</taxon>
        <taxon>Corynebacteriaceae</taxon>
        <taxon>Corynebacterium</taxon>
    </lineage>
</organism>
<dbReference type="PANTHER" id="PTHR38459">
    <property type="entry name" value="PROPHAGE BACTOPRENOL-LINKED GLUCOSE TRANSLOCASE HOMOLOG"/>
    <property type="match status" value="1"/>
</dbReference>
<feature type="transmembrane region" description="Helical" evidence="6">
    <location>
        <begin position="68"/>
        <end position="87"/>
    </location>
</feature>
<evidence type="ECO:0000313" key="8">
    <source>
        <dbReference type="EMBL" id="AKK02097.1"/>
    </source>
</evidence>
<dbReference type="Pfam" id="PF04138">
    <property type="entry name" value="GtrA_DPMS_TM"/>
    <property type="match status" value="1"/>
</dbReference>
<dbReference type="OrthoDB" id="3828151at2"/>
<dbReference type="AlphaFoldDB" id="A0A0G3GTB3"/>
<keyword evidence="9" id="KW-1185">Reference proteome</keyword>
<dbReference type="GO" id="GO:0005886">
    <property type="term" value="C:plasma membrane"/>
    <property type="evidence" value="ECO:0007669"/>
    <property type="project" value="TreeGrafter"/>
</dbReference>
<protein>
    <submittedName>
        <fullName evidence="8">Putative membrane protein</fullName>
    </submittedName>
</protein>
<dbReference type="PANTHER" id="PTHR38459:SF6">
    <property type="entry name" value="ARABINOGALACTAN BIOSYNTHESIS RECRUITING PROTEIN RV3789"/>
    <property type="match status" value="1"/>
</dbReference>
<evidence type="ECO:0000313" key="9">
    <source>
        <dbReference type="Proteomes" id="UP000035368"/>
    </source>
</evidence>
<gene>
    <name evidence="8" type="ORF">CEPID_01015</name>
</gene>
<evidence type="ECO:0000256" key="6">
    <source>
        <dbReference type="SAM" id="Phobius"/>
    </source>
</evidence>
<reference evidence="8 9" key="1">
    <citation type="submission" date="2015-05" db="EMBL/GenBank/DDBJ databases">
        <title>Complete genome sequence of Corynebacterium epidermidicanis DSM 45586, isolated from the skin of a dog suffering from pruritus.</title>
        <authorList>
            <person name="Ruckert C."/>
            <person name="Albersmeier A."/>
            <person name="Winkler A."/>
            <person name="Tauch A."/>
        </authorList>
    </citation>
    <scope>NUCLEOTIDE SEQUENCE [LARGE SCALE GENOMIC DNA]</scope>
    <source>
        <strain evidence="8 9">DSM 45586</strain>
    </source>
</reference>
<feature type="transmembrane region" description="Helical" evidence="6">
    <location>
        <begin position="39"/>
        <end position="56"/>
    </location>
</feature>
<evidence type="ECO:0000256" key="3">
    <source>
        <dbReference type="ARBA" id="ARBA00022692"/>
    </source>
</evidence>
<dbReference type="Proteomes" id="UP000035368">
    <property type="component" value="Chromosome"/>
</dbReference>
<evidence type="ECO:0000256" key="2">
    <source>
        <dbReference type="ARBA" id="ARBA00009399"/>
    </source>
</evidence>
<name>A0A0G3GTB3_9CORY</name>
<evidence type="ECO:0000256" key="1">
    <source>
        <dbReference type="ARBA" id="ARBA00004141"/>
    </source>
</evidence>
<sequence length="128" mass="14461">MKTQGFRFIISGLVSAVVDWGFTALTQFLFGFSAGKARLVGFIFGTITAYAINRRWTFQADHSWKRLIYVAILYTITGWLNMTLYAWGFHLLEPSVPRLAASIGAFVFAQGIATVLNFFAQRMFIFKA</sequence>
<comment type="subcellular location">
    <subcellularLocation>
        <location evidence="1">Membrane</location>
        <topology evidence="1">Multi-pass membrane protein</topology>
    </subcellularLocation>
</comment>
<dbReference type="InterPro" id="IPR007267">
    <property type="entry name" value="GtrA_DPMS_TM"/>
</dbReference>
<feature type="transmembrane region" description="Helical" evidence="6">
    <location>
        <begin position="99"/>
        <end position="120"/>
    </location>
</feature>
<keyword evidence="5 6" id="KW-0472">Membrane</keyword>
<dbReference type="STRING" id="1050174.CEPID_01015"/>
<evidence type="ECO:0000259" key="7">
    <source>
        <dbReference type="Pfam" id="PF04138"/>
    </source>
</evidence>
<dbReference type="PATRIC" id="fig|1050174.4.peg.212"/>
<dbReference type="RefSeq" id="WP_083984319.1">
    <property type="nucleotide sequence ID" value="NZ_CP011541.1"/>
</dbReference>
<dbReference type="EMBL" id="CP011541">
    <property type="protein sequence ID" value="AKK02097.1"/>
    <property type="molecule type" value="Genomic_DNA"/>
</dbReference>
<feature type="transmembrane region" description="Helical" evidence="6">
    <location>
        <begin position="12"/>
        <end position="33"/>
    </location>
</feature>
<dbReference type="KEGG" id="cei:CEPID_01015"/>
<comment type="similarity">
    <text evidence="2">Belongs to the GtrA family.</text>
</comment>
<evidence type="ECO:0000256" key="5">
    <source>
        <dbReference type="ARBA" id="ARBA00023136"/>
    </source>
</evidence>
<proteinExistence type="inferred from homology"/>
<feature type="domain" description="GtrA/DPMS transmembrane" evidence="7">
    <location>
        <begin position="7"/>
        <end position="126"/>
    </location>
</feature>
<accession>A0A0G3GTB3</accession>
<dbReference type="InterPro" id="IPR051401">
    <property type="entry name" value="GtrA_CellWall_Glycosyl"/>
</dbReference>